<dbReference type="SMART" id="SM00434">
    <property type="entry name" value="TOP4c"/>
    <property type="match status" value="1"/>
</dbReference>
<dbReference type="GO" id="GO:0009330">
    <property type="term" value="C:DNA topoisomerase type II (double strand cut, ATP-hydrolyzing) complex"/>
    <property type="evidence" value="ECO:0007669"/>
    <property type="project" value="TreeGrafter"/>
</dbReference>
<accession>A0A4R5KP78</accession>
<gene>
    <name evidence="10 15" type="primary">gyrA</name>
    <name evidence="15" type="ORF">E1809_08445</name>
</gene>
<dbReference type="GO" id="GO:0005694">
    <property type="term" value="C:chromosome"/>
    <property type="evidence" value="ECO:0007669"/>
    <property type="project" value="InterPro"/>
</dbReference>
<dbReference type="InterPro" id="IPR006691">
    <property type="entry name" value="GyrA/parC_rep"/>
</dbReference>
<keyword evidence="5 10" id="KW-0547">Nucleotide-binding</keyword>
<evidence type="ECO:0000256" key="4">
    <source>
        <dbReference type="ARBA" id="ARBA00022490"/>
    </source>
</evidence>
<keyword evidence="16" id="KW-1185">Reference proteome</keyword>
<comment type="similarity">
    <text evidence="3 10">Belongs to the type II topoisomerase GyrA/ParC subunit family.</text>
</comment>
<dbReference type="NCBIfam" id="NF004043">
    <property type="entry name" value="PRK05560.1"/>
    <property type="match status" value="1"/>
</dbReference>
<dbReference type="GO" id="GO:0003677">
    <property type="term" value="F:DNA binding"/>
    <property type="evidence" value="ECO:0007669"/>
    <property type="project" value="UniProtKB-UniRule"/>
</dbReference>
<dbReference type="InterPro" id="IPR035516">
    <property type="entry name" value="Gyrase/topoIV_suA_C"/>
</dbReference>
<reference evidence="15 16" key="1">
    <citation type="submission" date="2019-03" db="EMBL/GenBank/DDBJ databases">
        <title>Whole genome sequence of Arthrobacter sp JH1-1.</title>
        <authorList>
            <person name="Trinh H.N."/>
        </authorList>
    </citation>
    <scope>NUCLEOTIDE SEQUENCE [LARGE SCALE GENOMIC DNA]</scope>
    <source>
        <strain evidence="15 16">JH1-1</strain>
    </source>
</reference>
<dbReference type="InterPro" id="IPR013757">
    <property type="entry name" value="Topo_IIA_A_a_sf"/>
</dbReference>
<evidence type="ECO:0000313" key="15">
    <source>
        <dbReference type="EMBL" id="TDF97376.1"/>
    </source>
</evidence>
<dbReference type="InterPro" id="IPR002205">
    <property type="entry name" value="Topo_IIA_dom_A"/>
</dbReference>
<comment type="catalytic activity">
    <reaction evidence="1 10 11">
        <text>ATP-dependent breakage, passage and rejoining of double-stranded DNA.</text>
        <dbReference type="EC" id="5.6.2.2"/>
    </reaction>
</comment>
<dbReference type="CDD" id="cd00187">
    <property type="entry name" value="TOP4c"/>
    <property type="match status" value="1"/>
</dbReference>
<dbReference type="InterPro" id="IPR013760">
    <property type="entry name" value="Topo_IIA-like_dom_sf"/>
</dbReference>
<dbReference type="PROSITE" id="PS52040">
    <property type="entry name" value="TOPO_IIA"/>
    <property type="match status" value="1"/>
</dbReference>
<dbReference type="NCBIfam" id="NF004044">
    <property type="entry name" value="PRK05561.1"/>
    <property type="match status" value="1"/>
</dbReference>
<evidence type="ECO:0000256" key="8">
    <source>
        <dbReference type="ARBA" id="ARBA00023125"/>
    </source>
</evidence>
<dbReference type="EMBL" id="SMRU01000008">
    <property type="protein sequence ID" value="TDF97376.1"/>
    <property type="molecule type" value="Genomic_DNA"/>
</dbReference>
<evidence type="ECO:0000256" key="5">
    <source>
        <dbReference type="ARBA" id="ARBA00022741"/>
    </source>
</evidence>
<dbReference type="Pfam" id="PF03989">
    <property type="entry name" value="DNA_gyraseA_C"/>
    <property type="match status" value="6"/>
</dbReference>
<evidence type="ECO:0000256" key="2">
    <source>
        <dbReference type="ARBA" id="ARBA00004496"/>
    </source>
</evidence>
<dbReference type="GO" id="GO:0005737">
    <property type="term" value="C:cytoplasm"/>
    <property type="evidence" value="ECO:0007669"/>
    <property type="project" value="UniProtKB-SubCell"/>
</dbReference>
<dbReference type="Pfam" id="PF00521">
    <property type="entry name" value="DNA_topoisoIV"/>
    <property type="match status" value="1"/>
</dbReference>
<dbReference type="GO" id="GO:0006261">
    <property type="term" value="P:DNA-templated DNA replication"/>
    <property type="evidence" value="ECO:0007669"/>
    <property type="project" value="UniProtKB-UniRule"/>
</dbReference>
<evidence type="ECO:0000256" key="9">
    <source>
        <dbReference type="ARBA" id="ARBA00023235"/>
    </source>
</evidence>
<feature type="region of interest" description="Disordered" evidence="13">
    <location>
        <begin position="831"/>
        <end position="917"/>
    </location>
</feature>
<dbReference type="Gene3D" id="3.90.199.10">
    <property type="entry name" value="Topoisomerase II, domain 5"/>
    <property type="match status" value="1"/>
</dbReference>
<evidence type="ECO:0000259" key="14">
    <source>
        <dbReference type="PROSITE" id="PS52040"/>
    </source>
</evidence>
<dbReference type="Gene3D" id="1.10.268.10">
    <property type="entry name" value="Topoisomerase, domain 3"/>
    <property type="match status" value="1"/>
</dbReference>
<evidence type="ECO:0000256" key="3">
    <source>
        <dbReference type="ARBA" id="ARBA00008263"/>
    </source>
</evidence>
<comment type="miscellaneous">
    <text evidence="10">Few gyrases are as efficient as E.coli at forming negative supercoils. Not all organisms have 2 type II topoisomerases; in organisms with a single type II topoisomerase this enzyme also has to decatenate newly replicated chromosomes.</text>
</comment>
<evidence type="ECO:0000256" key="11">
    <source>
        <dbReference type="PROSITE-ProRule" id="PRU01384"/>
    </source>
</evidence>
<dbReference type="PANTHER" id="PTHR43493">
    <property type="entry name" value="DNA GYRASE/TOPOISOMERASE SUBUNIT A"/>
    <property type="match status" value="1"/>
</dbReference>
<dbReference type="RefSeq" id="WP_133203784.1">
    <property type="nucleotide sequence ID" value="NZ_SMRU01000008.1"/>
</dbReference>
<comment type="subcellular location">
    <subcellularLocation>
        <location evidence="2 10">Cytoplasm</location>
    </subcellularLocation>
</comment>
<comment type="subunit">
    <text evidence="10">Heterotetramer, composed of two GyrA and two GyrB chains. In the heterotetramer, GyrA contains the active site tyrosine that forms a transient covalent intermediate with DNA, while GyrB binds cofactors and catalyzes ATP hydrolysis.</text>
</comment>
<dbReference type="SUPFAM" id="SSF101904">
    <property type="entry name" value="GyrA/ParC C-terminal domain-like"/>
    <property type="match status" value="1"/>
</dbReference>
<keyword evidence="6 10" id="KW-0067">ATP-binding</keyword>
<keyword evidence="7 10" id="KW-0799">Topoisomerase</keyword>
<dbReference type="Gene3D" id="3.30.1360.40">
    <property type="match status" value="1"/>
</dbReference>
<dbReference type="Gene3D" id="2.120.10.90">
    <property type="entry name" value="DNA gyrase/topoisomerase IV, subunit A, C-terminal"/>
    <property type="match status" value="1"/>
</dbReference>
<evidence type="ECO:0000256" key="6">
    <source>
        <dbReference type="ARBA" id="ARBA00022840"/>
    </source>
</evidence>
<dbReference type="AlphaFoldDB" id="A0A4R5KP78"/>
<organism evidence="15 16">
    <name type="scientific">Arthrobacter terricola</name>
    <dbReference type="NCBI Taxonomy" id="2547396"/>
    <lineage>
        <taxon>Bacteria</taxon>
        <taxon>Bacillati</taxon>
        <taxon>Actinomycetota</taxon>
        <taxon>Actinomycetes</taxon>
        <taxon>Micrococcales</taxon>
        <taxon>Micrococcaceae</taxon>
        <taxon>Arthrobacter</taxon>
    </lineage>
</organism>
<dbReference type="EC" id="5.6.2.2" evidence="10"/>
<comment type="caution">
    <text evidence="15">The sequence shown here is derived from an EMBL/GenBank/DDBJ whole genome shotgun (WGS) entry which is preliminary data.</text>
</comment>
<proteinExistence type="inferred from homology"/>
<dbReference type="InterPro" id="IPR050220">
    <property type="entry name" value="Type_II_DNA_Topoisomerases"/>
</dbReference>
<dbReference type="OrthoDB" id="9806486at2"/>
<evidence type="ECO:0000256" key="7">
    <source>
        <dbReference type="ARBA" id="ARBA00023029"/>
    </source>
</evidence>
<dbReference type="InterPro" id="IPR013758">
    <property type="entry name" value="Topo_IIA_A/C_ab"/>
</dbReference>
<evidence type="ECO:0000256" key="10">
    <source>
        <dbReference type="HAMAP-Rule" id="MF_01897"/>
    </source>
</evidence>
<dbReference type="GO" id="GO:0034335">
    <property type="term" value="F:DNA negative supercoiling activity"/>
    <property type="evidence" value="ECO:0007669"/>
    <property type="project" value="UniProtKB-ARBA"/>
</dbReference>
<comment type="function">
    <text evidence="10">A type II topoisomerase that negatively supercoils closed circular double-stranded (ds) DNA in an ATP-dependent manner to modulate DNA topology and maintain chromosomes in an underwound state. Negative supercoiling favors strand separation, and DNA replication, transcription, recombination and repair, all of which involve strand separation. Also able to catalyze the interconversion of other topological isomers of dsDNA rings, including catenanes and knotted rings. Type II topoisomerases break and join 2 DNA strands simultaneously in an ATP-dependent manner.</text>
</comment>
<dbReference type="FunFam" id="2.120.10.90:FF:000001">
    <property type="entry name" value="DNA gyrase subunit A"/>
    <property type="match status" value="1"/>
</dbReference>
<dbReference type="HAMAP" id="MF_01897">
    <property type="entry name" value="GyrA"/>
    <property type="match status" value="1"/>
</dbReference>
<comment type="caution">
    <text evidence="10">Lacks conserved residue(s) required for the propagation of feature annotation.</text>
</comment>
<dbReference type="Proteomes" id="UP000295511">
    <property type="component" value="Unassembled WGS sequence"/>
</dbReference>
<sequence>MSDETPEVPADSAGPVEPILEGDVLVDRVEQVDLQTEMQRSYLDYAMAVIVGRALPDVRDGLKPVHRRVLYAMFDGGYRPDRAFNKCARVVGDVMGTYHPHGDMAIYDALVRLIQDWTMRYPLALGQGNFGSPGNDGAAAPRYTETKMAQLAMEMVRDIDEETVDFQDNYDGKNQEPTILPARFPNLLVNGSSGIAVGMATNIPPHNLREVADGVQWALDNPTATREELLEALLLRIKGPDFPTGATILGHKGIEDAYRTGRGSITMRAVVNVEELQGRTCLVVTELPYQANPDNLAIKIAELVKDGKIQGIADLRDETSGRTGQRLVIVLKRDAVAKVVLNNLYKHTQLQENFAANMLAIVDGVPRTLTLDAFIRHWVAHQMDVIARRTRYRLRKAEEEAHILRALLKALDMLDEVIALIRASNTTEAARDGLMQLLEIDELQARAILDMQLRRLAALERQKIQDRHAELEAMIAEYNAILASEQRQREIISQELAEIVAKHGDDRRTHILMGFDGDMSVEDLIPEEEVVVTITRGGYVKRTRSDNYRSQQRGGKGVKGAQLRGDDVVEHFFVTTTHHWLLFFTNLGRVYRAKAYELTEAGRDAKGQHVANLLAFQPDEHIAQVLDLRDYEQAPYLVLATKSGLVKKTRLEDYDTNRTAGVIAINLRDEDELVSAQLVSETDDLLLVSRKGQSIRFTATDEALRPMGRATSGVTGMKFREDDELLAADVVQDGSFVFVVTEGGYAKRTAVEEYRLQGRGGLGIKVAKLAEERGDLVGALIVNEEDEVLVVMEGGKIVRSAVAGVPAKGRDTMGVIFAKPDKNDRIIEVARNSERGLDNEDSDGEHGDGTGHPSGDDSAVNSVENPLGDTSGAVDDVTLAANDGADAATETAESESAAGSGNGSGVELNEDNTGGNE</sequence>
<feature type="active site" description="O-(5'-phospho-DNA)-tyrosine intermediate" evidence="10 11">
    <location>
        <position position="143"/>
    </location>
</feature>
<dbReference type="SUPFAM" id="SSF56719">
    <property type="entry name" value="Type II DNA topoisomerase"/>
    <property type="match status" value="1"/>
</dbReference>
<dbReference type="GO" id="GO:0006265">
    <property type="term" value="P:DNA topological change"/>
    <property type="evidence" value="ECO:0007669"/>
    <property type="project" value="UniProtKB-UniRule"/>
</dbReference>
<feature type="domain" description="Topo IIA-type catalytic" evidence="14">
    <location>
        <begin position="55"/>
        <end position="524"/>
    </location>
</feature>
<dbReference type="PANTHER" id="PTHR43493:SF5">
    <property type="entry name" value="DNA GYRASE SUBUNIT A, CHLOROPLASTIC_MITOCHONDRIAL"/>
    <property type="match status" value="1"/>
</dbReference>
<keyword evidence="9 10" id="KW-0413">Isomerase</keyword>
<dbReference type="FunFam" id="1.10.268.10:FF:000001">
    <property type="entry name" value="DNA gyrase subunit A"/>
    <property type="match status" value="1"/>
</dbReference>
<evidence type="ECO:0000313" key="16">
    <source>
        <dbReference type="Proteomes" id="UP000295511"/>
    </source>
</evidence>
<keyword evidence="8 10" id="KW-0238">DNA-binding</keyword>
<protein>
    <recommendedName>
        <fullName evidence="10">DNA gyrase subunit A</fullName>
        <ecNumber evidence="10">5.6.2.2</ecNumber>
    </recommendedName>
</protein>
<evidence type="ECO:0000256" key="13">
    <source>
        <dbReference type="SAM" id="MobiDB-lite"/>
    </source>
</evidence>
<dbReference type="NCBIfam" id="TIGR01063">
    <property type="entry name" value="gyrA"/>
    <property type="match status" value="1"/>
</dbReference>
<feature type="coiled-coil region" evidence="12">
    <location>
        <begin position="461"/>
        <end position="488"/>
    </location>
</feature>
<dbReference type="GO" id="GO:0005524">
    <property type="term" value="F:ATP binding"/>
    <property type="evidence" value="ECO:0007669"/>
    <property type="project" value="UniProtKB-UniRule"/>
</dbReference>
<dbReference type="InterPro" id="IPR005743">
    <property type="entry name" value="GyrA"/>
</dbReference>
<feature type="compositionally biased region" description="Low complexity" evidence="13">
    <location>
        <begin position="880"/>
        <end position="899"/>
    </location>
</feature>
<keyword evidence="12" id="KW-0175">Coiled coil</keyword>
<evidence type="ECO:0000256" key="12">
    <source>
        <dbReference type="SAM" id="Coils"/>
    </source>
</evidence>
<feature type="compositionally biased region" description="Basic and acidic residues" evidence="13">
    <location>
        <begin position="831"/>
        <end position="849"/>
    </location>
</feature>
<evidence type="ECO:0000256" key="1">
    <source>
        <dbReference type="ARBA" id="ARBA00000185"/>
    </source>
</evidence>
<keyword evidence="4 10" id="KW-0963">Cytoplasm</keyword>
<dbReference type="FunFam" id="3.30.1360.40:FF:000002">
    <property type="entry name" value="DNA gyrase subunit A"/>
    <property type="match status" value="1"/>
</dbReference>
<name>A0A4R5KP78_9MICC</name>